<reference evidence="3" key="1">
    <citation type="submission" date="2017-11" db="EMBL/GenBank/DDBJ databases">
        <title>Phenotypic and genomic properties of facultatively anaerobic sulfur-reducing natronoarchaea from hypersaline soda lakes.</title>
        <authorList>
            <person name="Sorokin D.Y."/>
            <person name="Kublanov I.V."/>
            <person name="Roman P."/>
            <person name="Sinninghe Damste J.S."/>
            <person name="Golyshin P.N."/>
            <person name="Rojo D."/>
            <person name="Ciordia S."/>
            <person name="Mena M.D.C."/>
            <person name="Ferrer M."/>
            <person name="Messina E."/>
            <person name="Smedile F."/>
            <person name="La Spada G."/>
            <person name="La Cono V."/>
            <person name="Yakimov M.M."/>
        </authorList>
    </citation>
    <scope>NUCLEOTIDE SEQUENCE [LARGE SCALE GENOMIC DNA]</scope>
    <source>
        <strain evidence="3">AArc-Sl</strain>
    </source>
</reference>
<dbReference type="KEGG" id="hdf:AArcSl_3115"/>
<evidence type="ECO:0000256" key="1">
    <source>
        <dbReference type="SAM" id="MobiDB-lite"/>
    </source>
</evidence>
<gene>
    <name evidence="2" type="ORF">AArcSl_3115</name>
</gene>
<feature type="compositionally biased region" description="Basic and acidic residues" evidence="1">
    <location>
        <begin position="30"/>
        <end position="43"/>
    </location>
</feature>
<dbReference type="GeneID" id="59467460"/>
<feature type="region of interest" description="Disordered" evidence="1">
    <location>
        <begin position="25"/>
        <end position="60"/>
    </location>
</feature>
<organism evidence="2 3">
    <name type="scientific">Halalkaliarchaeum desulfuricum</name>
    <dbReference type="NCBI Taxonomy" id="2055893"/>
    <lineage>
        <taxon>Archaea</taxon>
        <taxon>Methanobacteriati</taxon>
        <taxon>Methanobacteriota</taxon>
        <taxon>Stenosarchaea group</taxon>
        <taxon>Halobacteria</taxon>
        <taxon>Halobacteriales</taxon>
        <taxon>Haloferacaceae</taxon>
        <taxon>Halalkaliarchaeum</taxon>
    </lineage>
</organism>
<name>A0A343TNQ0_9EURY</name>
<keyword evidence="3" id="KW-1185">Reference proteome</keyword>
<dbReference type="AlphaFoldDB" id="A0A343TNQ0"/>
<evidence type="ECO:0000313" key="3">
    <source>
        <dbReference type="Proteomes" id="UP000263012"/>
    </source>
</evidence>
<dbReference type="EMBL" id="CP025066">
    <property type="protein sequence ID" value="AUX10722.1"/>
    <property type="molecule type" value="Genomic_DNA"/>
</dbReference>
<proteinExistence type="predicted"/>
<dbReference type="Proteomes" id="UP000263012">
    <property type="component" value="Chromosome"/>
</dbReference>
<accession>A0A343TNQ0</accession>
<evidence type="ECO:0000313" key="2">
    <source>
        <dbReference type="EMBL" id="AUX10722.1"/>
    </source>
</evidence>
<sequence>MQARGTVIYEFTLNIGTLYAVSATSSGVGDTERSNPVRHDSIDRTAPGRGDYHERRAENEEECIENGARIAAVLDSVTS</sequence>
<protein>
    <submittedName>
        <fullName evidence="2">Uncharacterized protein</fullName>
    </submittedName>
</protein>
<dbReference type="RefSeq" id="WP_193588529.1">
    <property type="nucleotide sequence ID" value="NZ_CP025066.1"/>
</dbReference>